<accession>A0ABU3FY67</accession>
<proteinExistence type="predicted"/>
<sequence>MSIGKSGRVVLQIDPSLKKQLYGELAIRGLTLKEWFLLSASELLKNHDVKAQSITNEENENNG</sequence>
<name>A0ABU3FY67_9GAMM</name>
<dbReference type="RefSeq" id="WP_311898660.1">
    <property type="nucleotide sequence ID" value="NZ_JAUOES010000004.1"/>
</dbReference>
<evidence type="ECO:0000313" key="2">
    <source>
        <dbReference type="Proteomes" id="UP001249505"/>
    </source>
</evidence>
<organism evidence="1 2">
    <name type="scientific">Shewanella scandinavica</name>
    <dbReference type="NCBI Taxonomy" id="3063538"/>
    <lineage>
        <taxon>Bacteria</taxon>
        <taxon>Pseudomonadati</taxon>
        <taxon>Pseudomonadota</taxon>
        <taxon>Gammaproteobacteria</taxon>
        <taxon>Alteromonadales</taxon>
        <taxon>Shewanellaceae</taxon>
        <taxon>Shewanella</taxon>
    </lineage>
</organism>
<dbReference type="EMBL" id="JAUOES010000004">
    <property type="protein sequence ID" value="MDT3279659.1"/>
    <property type="molecule type" value="Genomic_DNA"/>
</dbReference>
<keyword evidence="2" id="KW-1185">Reference proteome</keyword>
<dbReference type="Proteomes" id="UP001249505">
    <property type="component" value="Unassembled WGS sequence"/>
</dbReference>
<gene>
    <name evidence="1" type="ORF">Q4Q50_05025</name>
</gene>
<evidence type="ECO:0000313" key="1">
    <source>
        <dbReference type="EMBL" id="MDT3279659.1"/>
    </source>
</evidence>
<comment type="caution">
    <text evidence="1">The sequence shown here is derived from an EMBL/GenBank/DDBJ whole genome shotgun (WGS) entry which is preliminary data.</text>
</comment>
<protein>
    <submittedName>
        <fullName evidence="1">Uncharacterized protein</fullName>
    </submittedName>
</protein>
<reference evidence="1 2" key="1">
    <citation type="submission" date="2023-07" db="EMBL/GenBank/DDBJ databases">
        <title>Novel Shewanella species isolated from Baltic Sea sediments.</title>
        <authorList>
            <person name="Martin-Rodriguez A.J."/>
        </authorList>
    </citation>
    <scope>NUCLEOTIDE SEQUENCE [LARGE SCALE GENOMIC DNA]</scope>
    <source>
        <strain evidence="1 2">SP2S1-2</strain>
    </source>
</reference>